<protein>
    <submittedName>
        <fullName evidence="1">Uncharacterized protein</fullName>
    </submittedName>
</protein>
<dbReference type="AlphaFoldDB" id="A0AAV4WNR4"/>
<proteinExistence type="predicted"/>
<sequence length="111" mass="12385">MLYHIYALVLASTGHPTTGYLVISICCTTSMHTGHPTLDFSDLMLYYIHPLASTGHPSTGYLVISCEYCCTSIHWVYLVISCEYCYTTSMHWVLASTGHPTTGYLVISCEY</sequence>
<name>A0AAV4WNR4_CAEEX</name>
<dbReference type="Proteomes" id="UP001054945">
    <property type="component" value="Unassembled WGS sequence"/>
</dbReference>
<organism evidence="1 2">
    <name type="scientific">Caerostris extrusa</name>
    <name type="common">Bark spider</name>
    <name type="synonym">Caerostris bankana</name>
    <dbReference type="NCBI Taxonomy" id="172846"/>
    <lineage>
        <taxon>Eukaryota</taxon>
        <taxon>Metazoa</taxon>
        <taxon>Ecdysozoa</taxon>
        <taxon>Arthropoda</taxon>
        <taxon>Chelicerata</taxon>
        <taxon>Arachnida</taxon>
        <taxon>Araneae</taxon>
        <taxon>Araneomorphae</taxon>
        <taxon>Entelegynae</taxon>
        <taxon>Araneoidea</taxon>
        <taxon>Araneidae</taxon>
        <taxon>Caerostris</taxon>
    </lineage>
</organism>
<reference evidence="1 2" key="1">
    <citation type="submission" date="2021-06" db="EMBL/GenBank/DDBJ databases">
        <title>Caerostris extrusa draft genome.</title>
        <authorList>
            <person name="Kono N."/>
            <person name="Arakawa K."/>
        </authorList>
    </citation>
    <scope>NUCLEOTIDE SEQUENCE [LARGE SCALE GENOMIC DNA]</scope>
</reference>
<gene>
    <name evidence="1" type="ORF">CEXT_717081</name>
</gene>
<keyword evidence="2" id="KW-1185">Reference proteome</keyword>
<evidence type="ECO:0000313" key="1">
    <source>
        <dbReference type="EMBL" id="GIY84546.1"/>
    </source>
</evidence>
<comment type="caution">
    <text evidence="1">The sequence shown here is derived from an EMBL/GenBank/DDBJ whole genome shotgun (WGS) entry which is preliminary data.</text>
</comment>
<evidence type="ECO:0000313" key="2">
    <source>
        <dbReference type="Proteomes" id="UP001054945"/>
    </source>
</evidence>
<dbReference type="EMBL" id="BPLR01016530">
    <property type="protein sequence ID" value="GIY84546.1"/>
    <property type="molecule type" value="Genomic_DNA"/>
</dbReference>
<accession>A0AAV4WNR4</accession>